<protein>
    <submittedName>
        <fullName evidence="1">Uncharacterized protein</fullName>
    </submittedName>
</protein>
<comment type="caution">
    <text evidence="1">The sequence shown here is derived from an EMBL/GenBank/DDBJ whole genome shotgun (WGS) entry which is preliminary data.</text>
</comment>
<name>A0ABU3GN61_9SPHI</name>
<organism evidence="1 2">
    <name type="scientific">Mucilaginibacter terrae</name>
    <dbReference type="NCBI Taxonomy" id="1955052"/>
    <lineage>
        <taxon>Bacteria</taxon>
        <taxon>Pseudomonadati</taxon>
        <taxon>Bacteroidota</taxon>
        <taxon>Sphingobacteriia</taxon>
        <taxon>Sphingobacteriales</taxon>
        <taxon>Sphingobacteriaceae</taxon>
        <taxon>Mucilaginibacter</taxon>
    </lineage>
</organism>
<sequence length="226" mass="26077">MEQSGPINEQYQALFKKVVLSHYPLHAVAEVEALSDKYFAHQDHDEIKLRCESLISAIYSFNNFPDRSLSIDLSILKTLPTHHPIYYVVINRAAKTSETSGRQEELLPFVLNYLNDPGAEFYKILFILQWYVQHYQDRNPSLLNYEPLLASITAQMGMIPDGTKTFSERVGLLVSEFHRGDKTLHALKVAFRDEPKEGFAKVLDDYLAKEPIGYFRDQAMCKFRII</sequence>
<keyword evidence="2" id="KW-1185">Reference proteome</keyword>
<dbReference type="Proteomes" id="UP001258315">
    <property type="component" value="Unassembled WGS sequence"/>
</dbReference>
<evidence type="ECO:0000313" key="1">
    <source>
        <dbReference type="EMBL" id="MDT3401206.1"/>
    </source>
</evidence>
<accession>A0ABU3GN61</accession>
<evidence type="ECO:0000313" key="2">
    <source>
        <dbReference type="Proteomes" id="UP001258315"/>
    </source>
</evidence>
<gene>
    <name evidence="1" type="ORF">QE417_000278</name>
</gene>
<dbReference type="RefSeq" id="WP_311947070.1">
    <property type="nucleotide sequence ID" value="NZ_JAVLVU010000001.1"/>
</dbReference>
<reference evidence="2" key="1">
    <citation type="submission" date="2023-07" db="EMBL/GenBank/DDBJ databases">
        <title>Functional and genomic diversity of the sorghum phyllosphere microbiome.</title>
        <authorList>
            <person name="Shade A."/>
        </authorList>
    </citation>
    <scope>NUCLEOTIDE SEQUENCE [LARGE SCALE GENOMIC DNA]</scope>
    <source>
        <strain evidence="2">SORGH_AS_0422</strain>
    </source>
</reference>
<dbReference type="EMBL" id="JAVLVU010000001">
    <property type="protein sequence ID" value="MDT3401206.1"/>
    <property type="molecule type" value="Genomic_DNA"/>
</dbReference>
<proteinExistence type="predicted"/>